<evidence type="ECO:0000313" key="2">
    <source>
        <dbReference type="Proteomes" id="UP000886818"/>
    </source>
</evidence>
<accession>A0ABX8RDW2</accession>
<protein>
    <submittedName>
        <fullName evidence="1">Uncharacterized protein</fullName>
    </submittedName>
</protein>
<dbReference type="Proteomes" id="UP000886818">
    <property type="component" value="Chromosome"/>
</dbReference>
<sequence>MSEKILYALYELIYSKTPSDVYSGWTSILGDYSEYSIQTCLDEGTNILLNDKLQKILNREATYFEPYFQSSNFYFLSKSVFEEMKNAGLGSYTFTIDHSVSFDSNFTRYINDFLNDSSKVTTDYRFYNTIDILLKEDINYDYYFYLLENYENVYLAKGKDKKTREDDIGKFYKNLVNLELFKSIDKNIYKSTGKIEFTISESEAYIFADEIINGFYNSHRGKEVLESTIVQKKILMVMIIGMLIVGMKSKKSAKNKMPDFIKYCYDEIGIFYERESRIAFDYFENKGHYQIFKYIQRGKSHPQLKKEISNIAWDFQATRVMERFIIDNDKAEFSIPVFLTFDENLRKVLGKFKAKGVVINKKESSIVPYTNSSSIDFFNKKGCSTVLDIFQDPNNKKERVMRFNENKKKIDKIIDEKICELYSIINRA</sequence>
<name>A0ABX8RDW2_9CLOT</name>
<evidence type="ECO:0000313" key="1">
    <source>
        <dbReference type="EMBL" id="QXM06956.1"/>
    </source>
</evidence>
<dbReference type="RefSeq" id="WP_218283648.1">
    <property type="nucleotide sequence ID" value="NZ_CP078093.1"/>
</dbReference>
<reference evidence="1" key="1">
    <citation type="submission" date="2021-07" db="EMBL/GenBank/DDBJ databases">
        <title>Complete genome sequence of Crassaminicella sp. 143-21, isolated from a deep-sea hydrothermal vent.</title>
        <authorList>
            <person name="Li X."/>
        </authorList>
    </citation>
    <scope>NUCLEOTIDE SEQUENCE</scope>
    <source>
        <strain evidence="1">143-21</strain>
    </source>
</reference>
<gene>
    <name evidence="1" type="ORF">KVH43_04350</name>
</gene>
<proteinExistence type="predicted"/>
<dbReference type="EMBL" id="CP078093">
    <property type="protein sequence ID" value="QXM06956.1"/>
    <property type="molecule type" value="Genomic_DNA"/>
</dbReference>
<keyword evidence="2" id="KW-1185">Reference proteome</keyword>
<organism evidence="1 2">
    <name type="scientific">Crassaminicella indica</name>
    <dbReference type="NCBI Taxonomy" id="2855394"/>
    <lineage>
        <taxon>Bacteria</taxon>
        <taxon>Bacillati</taxon>
        <taxon>Bacillota</taxon>
        <taxon>Clostridia</taxon>
        <taxon>Eubacteriales</taxon>
        <taxon>Clostridiaceae</taxon>
        <taxon>Crassaminicella</taxon>
    </lineage>
</organism>